<proteinExistence type="predicted"/>
<dbReference type="AlphaFoldDB" id="A0A5J4Z0G0"/>
<feature type="domain" description="DUF547" evidence="2">
    <location>
        <begin position="145"/>
        <end position="275"/>
    </location>
</feature>
<dbReference type="Pfam" id="PF04784">
    <property type="entry name" value="DUF547"/>
    <property type="match status" value="1"/>
</dbReference>
<protein>
    <recommendedName>
        <fullName evidence="2">DUF547 domain-containing protein</fullName>
    </recommendedName>
</protein>
<evidence type="ECO:0000259" key="2">
    <source>
        <dbReference type="Pfam" id="PF04784"/>
    </source>
</evidence>
<gene>
    <name evidence="3" type="ORF">FVE85_0489</name>
</gene>
<keyword evidence="1" id="KW-0732">Signal</keyword>
<feature type="signal peptide" evidence="1">
    <location>
        <begin position="1"/>
        <end position="19"/>
    </location>
</feature>
<evidence type="ECO:0000313" key="3">
    <source>
        <dbReference type="EMBL" id="KAA8496760.1"/>
    </source>
</evidence>
<keyword evidence="4" id="KW-1185">Reference proteome</keyword>
<dbReference type="Proteomes" id="UP000324585">
    <property type="component" value="Unassembled WGS sequence"/>
</dbReference>
<evidence type="ECO:0000313" key="4">
    <source>
        <dbReference type="Proteomes" id="UP000324585"/>
    </source>
</evidence>
<comment type="caution">
    <text evidence="3">The sequence shown here is derived from an EMBL/GenBank/DDBJ whole genome shotgun (WGS) entry which is preliminary data.</text>
</comment>
<feature type="chain" id="PRO_5023918147" description="DUF547 domain-containing protein" evidence="1">
    <location>
        <begin position="20"/>
        <end position="363"/>
    </location>
</feature>
<name>A0A5J4Z0G0_PORPP</name>
<organism evidence="3 4">
    <name type="scientific">Porphyridium purpureum</name>
    <name type="common">Red alga</name>
    <name type="synonym">Porphyridium cruentum</name>
    <dbReference type="NCBI Taxonomy" id="35688"/>
    <lineage>
        <taxon>Eukaryota</taxon>
        <taxon>Rhodophyta</taxon>
        <taxon>Bangiophyceae</taxon>
        <taxon>Porphyridiales</taxon>
        <taxon>Porphyridiaceae</taxon>
        <taxon>Porphyridium</taxon>
    </lineage>
</organism>
<dbReference type="PANTHER" id="PTHR46361:SF3">
    <property type="entry name" value="ELECTRON CARRIER_ PROTEIN DISULFIDE OXIDOREDUCTASE"/>
    <property type="match status" value="1"/>
</dbReference>
<accession>A0A5J4Z0G0</accession>
<dbReference type="OrthoDB" id="418495at2759"/>
<evidence type="ECO:0000256" key="1">
    <source>
        <dbReference type="SAM" id="SignalP"/>
    </source>
</evidence>
<dbReference type="InterPro" id="IPR006869">
    <property type="entry name" value="DUF547"/>
</dbReference>
<sequence>MMEGLPFAFALLLPSWAVATSWRGAGYRSRPRCGVATRPCGKNTVRGAAALSVALRASILNKEDGGVALQKKKELGDEAQVPHDVEQQKLATQKIAASLRGRILDMYVQFLSEDGSAVDYKALRNSLEFRDYQVVAQQLRDVQPQLLNRTERIAFFLNVYNALIIHGLAILDSPPSNLLQRLLFYAKNAYVIGGIEYSLNDIEHGVLRGNKPGPVPFSGKPFKSGDPRLWTSITESPDARIHFALNCGAKSCPPVRCFNADNLDYALEGAAQSFVTDEENVRLDQDRQGFVYLSSIFKWYRVDFCPENDTSDRALLSTIISYIDAESRDPDAKRLRAQLVELVESGQNVRCKFLPYNWSLNSA</sequence>
<reference evidence="4" key="1">
    <citation type="journal article" date="2019" name="Nat. Commun.">
        <title>Expansion of phycobilisome linker gene families in mesophilic red algae.</title>
        <authorList>
            <person name="Lee J."/>
            <person name="Kim D."/>
            <person name="Bhattacharya D."/>
            <person name="Yoon H.S."/>
        </authorList>
    </citation>
    <scope>NUCLEOTIDE SEQUENCE [LARGE SCALE GENOMIC DNA]</scope>
    <source>
        <strain evidence="4">CCMP 1328</strain>
    </source>
</reference>
<dbReference type="PANTHER" id="PTHR46361">
    <property type="entry name" value="ELECTRON CARRIER/ PROTEIN DISULFIDE OXIDOREDUCTASE"/>
    <property type="match status" value="1"/>
</dbReference>
<dbReference type="EMBL" id="VRMN01000002">
    <property type="protein sequence ID" value="KAA8496760.1"/>
    <property type="molecule type" value="Genomic_DNA"/>
</dbReference>
<dbReference type="OMA" id="FRAYIDH"/>